<evidence type="ECO:0000313" key="4">
    <source>
        <dbReference type="EMBL" id="KAK8246759.1"/>
    </source>
</evidence>
<gene>
    <name evidence="4" type="ORF">HDK90DRAFT_472667</name>
</gene>
<feature type="compositionally biased region" description="Basic and acidic residues" evidence="1">
    <location>
        <begin position="19"/>
        <end position="43"/>
    </location>
</feature>
<dbReference type="EMBL" id="JBBWRZ010000001">
    <property type="protein sequence ID" value="KAK8246759.1"/>
    <property type="molecule type" value="Genomic_DNA"/>
</dbReference>
<dbReference type="Proteomes" id="UP001492380">
    <property type="component" value="Unassembled WGS sequence"/>
</dbReference>
<dbReference type="PROSITE" id="PS51468">
    <property type="entry name" value="VIT"/>
    <property type="match status" value="1"/>
</dbReference>
<feature type="domain" description="VIT" evidence="3">
    <location>
        <begin position="52"/>
        <end position="182"/>
    </location>
</feature>
<dbReference type="PANTHER" id="PTHR45737:SF4">
    <property type="entry name" value="VON WILLEBRAND DOMAIN PROTEIN (AFU_ORTHOLOGUE AFUA_4G01160)"/>
    <property type="match status" value="1"/>
</dbReference>
<reference evidence="4 5" key="1">
    <citation type="submission" date="2024-04" db="EMBL/GenBank/DDBJ databases">
        <title>Phyllosticta paracitricarpa is synonymous to the EU quarantine fungus P. citricarpa based on phylogenomic analyses.</title>
        <authorList>
            <consortium name="Lawrence Berkeley National Laboratory"/>
            <person name="Van Ingen-Buijs V.A."/>
            <person name="Van Westerhoven A.C."/>
            <person name="Haridas S."/>
            <person name="Skiadas P."/>
            <person name="Martin F."/>
            <person name="Groenewald J.Z."/>
            <person name="Crous P.W."/>
            <person name="Seidl M.F."/>
        </authorList>
    </citation>
    <scope>NUCLEOTIDE SEQUENCE [LARGE SCALE GENOMIC DNA]</scope>
    <source>
        <strain evidence="4 5">CBS 123374</strain>
    </source>
</reference>
<accession>A0ABR1Z306</accession>
<dbReference type="SUPFAM" id="SSF53300">
    <property type="entry name" value="vWA-like"/>
    <property type="match status" value="1"/>
</dbReference>
<dbReference type="Pfam" id="PF08487">
    <property type="entry name" value="VIT"/>
    <property type="match status" value="1"/>
</dbReference>
<dbReference type="Gene3D" id="3.40.50.410">
    <property type="entry name" value="von Willebrand factor, type A domain"/>
    <property type="match status" value="1"/>
</dbReference>
<sequence length="1097" mass="120983">MSFHTRRIVHGSGIYYDPREQEEHEAVANQQGKKEKSLNHEDSQDQLGQGKFPISKRPIERPMTYVPLLGVSAKVSIKSLLAETALTQTFENHSESTIKSAKYVFPLHPGCVIRSFRCKIGKNKELVTRVEAKEDAKNQFDQAVREKKTAALLEEHTIEIFEVNLGNIPAHQKVSVQISFVGELKVDSVSQKTASTSGVIFTQPTSIAPRYGDSPEGLRGDEIGSSVHDEGLDIQVDISMPFRILGAECQTHPVSFTIGSLTQGGLINLNSDDHKKANVQLRKCTANLGRDFILHIKLSQPISHSTAIVEPHPTIEDRCAVMVSISPRDFLPQIEMTYGFTGEIIFVVDCSGSMRSKIQGLRRALRVCLRGLQGEGFFNICLFGSRHRLLWDKSQSVSEQTIHEACLSMATLDANMGRTNILPALQHATEKLRVGVSTSVLVITDGESWDLDNITSFVRNSHEDHGLHYFCLGIGNSVSHALVEGIATSGGGLFEVVPADTDADWIPRVIHLLTECMNPTSWHLELGVRERSGQGNHPTGDHSSNRALRLLGFRPPSIVQAPARIPNCHTLSRTSVYLLLDKTARQACEDKITVKGRLPSGEQAQLSLIPEILDKKPHVIHPLAAKEFLTDLENETAWPFSEQFKPLRESQSSRFHGAIKQEAESIGKQWSIASKWTSFIAVDESHRKQKAFLDPYRPPQPDISEIQRPMTKAFNVKAFPATSNARRPLTGPPNENLLCSRTRTFKQINWAEWGKTKDSSTEGVATPEPPPKPMSPFPGGPMPPTPPPNHFPMEHDWIQLGMPPPGGGPKKGGGRPSGPSKTDKFLGREKSAKKSPKAPAPPPLVETLDPGVEPSNLEAPKPPKKPAPSPNFGLLRWMAGSQGRPRQSGKRREKSGAARPSSSRTFKGDTITPRLSSANASSRPAGLSSQNGTASLDVKKCQVTPLMTTSGGNGNDSYQHLTVHEAATGKPEESASLSSQALSMDDLIDSMSTSGYWELALEKAELLQHFFSKEKIQQMSEEIANFKLAYRSDCTRVAHTALVVFYLEKEFCDHLQLLGLLLKKAKRWLYKTLLDEVERGRVQDLAREAWLGTNFEG</sequence>
<organism evidence="4 5">
    <name type="scientific">Phyllosticta capitalensis</name>
    <dbReference type="NCBI Taxonomy" id="121624"/>
    <lineage>
        <taxon>Eukaryota</taxon>
        <taxon>Fungi</taxon>
        <taxon>Dikarya</taxon>
        <taxon>Ascomycota</taxon>
        <taxon>Pezizomycotina</taxon>
        <taxon>Dothideomycetes</taxon>
        <taxon>Dothideomycetes incertae sedis</taxon>
        <taxon>Botryosphaeriales</taxon>
        <taxon>Phyllostictaceae</taxon>
        <taxon>Phyllosticta</taxon>
    </lineage>
</organism>
<dbReference type="SMART" id="SM00327">
    <property type="entry name" value="VWA"/>
    <property type="match status" value="1"/>
</dbReference>
<feature type="domain" description="VWFA" evidence="2">
    <location>
        <begin position="343"/>
        <end position="513"/>
    </location>
</feature>
<evidence type="ECO:0000259" key="2">
    <source>
        <dbReference type="PROSITE" id="PS50234"/>
    </source>
</evidence>
<dbReference type="PANTHER" id="PTHR45737">
    <property type="entry name" value="VON WILLEBRAND FACTOR A DOMAIN-CONTAINING PROTEIN 5A"/>
    <property type="match status" value="1"/>
</dbReference>
<feature type="compositionally biased region" description="Basic and acidic residues" evidence="1">
    <location>
        <begin position="821"/>
        <end position="832"/>
    </location>
</feature>
<dbReference type="Pfam" id="PF13768">
    <property type="entry name" value="VWA_3"/>
    <property type="match status" value="1"/>
</dbReference>
<comment type="caution">
    <text evidence="4">The sequence shown here is derived from an EMBL/GenBank/DDBJ whole genome shotgun (WGS) entry which is preliminary data.</text>
</comment>
<dbReference type="InterPro" id="IPR013694">
    <property type="entry name" value="VIT"/>
</dbReference>
<name>A0ABR1Z306_9PEZI</name>
<dbReference type="SMART" id="SM00609">
    <property type="entry name" value="VIT"/>
    <property type="match status" value="1"/>
</dbReference>
<feature type="region of interest" description="Disordered" evidence="1">
    <location>
        <begin position="750"/>
        <end position="933"/>
    </location>
</feature>
<feature type="region of interest" description="Disordered" evidence="1">
    <location>
        <begin position="19"/>
        <end position="54"/>
    </location>
</feature>
<proteinExistence type="predicted"/>
<evidence type="ECO:0000256" key="1">
    <source>
        <dbReference type="SAM" id="MobiDB-lite"/>
    </source>
</evidence>
<evidence type="ECO:0000259" key="3">
    <source>
        <dbReference type="PROSITE" id="PS51468"/>
    </source>
</evidence>
<protein>
    <submittedName>
        <fullName evidence="4">von Willebrand factor type A domain-containing protein</fullName>
    </submittedName>
</protein>
<feature type="compositionally biased region" description="Pro residues" evidence="1">
    <location>
        <begin position="767"/>
        <end position="790"/>
    </location>
</feature>
<evidence type="ECO:0000313" key="5">
    <source>
        <dbReference type="Proteomes" id="UP001492380"/>
    </source>
</evidence>
<dbReference type="InterPro" id="IPR002035">
    <property type="entry name" value="VWF_A"/>
</dbReference>
<dbReference type="PROSITE" id="PS50234">
    <property type="entry name" value="VWFA"/>
    <property type="match status" value="1"/>
</dbReference>
<feature type="compositionally biased region" description="Polar residues" evidence="1">
    <location>
        <begin position="913"/>
        <end position="933"/>
    </location>
</feature>
<keyword evidence="5" id="KW-1185">Reference proteome</keyword>
<dbReference type="InterPro" id="IPR036465">
    <property type="entry name" value="vWFA_dom_sf"/>
</dbReference>